<accession>A0A9E6Y069</accession>
<dbReference type="RefSeq" id="WP_259311734.1">
    <property type="nucleotide sequence ID" value="NZ_CP087164.1"/>
</dbReference>
<dbReference type="AlphaFoldDB" id="A0A9E6Y069"/>
<keyword evidence="3" id="KW-1185">Reference proteome</keyword>
<evidence type="ECO:0000313" key="2">
    <source>
        <dbReference type="EMBL" id="UGS37689.1"/>
    </source>
</evidence>
<feature type="compositionally biased region" description="Basic and acidic residues" evidence="1">
    <location>
        <begin position="1"/>
        <end position="30"/>
    </location>
</feature>
<evidence type="ECO:0000256" key="1">
    <source>
        <dbReference type="SAM" id="MobiDB-lite"/>
    </source>
</evidence>
<proteinExistence type="predicted"/>
<dbReference type="Proteomes" id="UP001162834">
    <property type="component" value="Chromosome"/>
</dbReference>
<dbReference type="KEGG" id="sbae:DSM104329_04109"/>
<protein>
    <submittedName>
        <fullName evidence="2">Uncharacterized protein</fullName>
    </submittedName>
</protein>
<name>A0A9E6Y069_9ACTN</name>
<feature type="region of interest" description="Disordered" evidence="1">
    <location>
        <begin position="1"/>
        <end position="39"/>
    </location>
</feature>
<reference evidence="2" key="1">
    <citation type="journal article" date="2022" name="Int. J. Syst. Evol. Microbiol.">
        <title>Pseudomonas aegrilactucae sp. nov. and Pseudomonas morbosilactucae sp. nov., pathogens causing bacterial rot of lettuce in Japan.</title>
        <authorList>
            <person name="Sawada H."/>
            <person name="Fujikawa T."/>
            <person name="Satou M."/>
        </authorList>
    </citation>
    <scope>NUCLEOTIDE SEQUENCE</scope>
    <source>
        <strain evidence="2">0166_1</strain>
    </source>
</reference>
<gene>
    <name evidence="2" type="ORF">DSM104329_04109</name>
</gene>
<dbReference type="EMBL" id="CP087164">
    <property type="protein sequence ID" value="UGS37689.1"/>
    <property type="molecule type" value="Genomic_DNA"/>
</dbReference>
<organism evidence="2 3">
    <name type="scientific">Capillimicrobium parvum</name>
    <dbReference type="NCBI Taxonomy" id="2884022"/>
    <lineage>
        <taxon>Bacteria</taxon>
        <taxon>Bacillati</taxon>
        <taxon>Actinomycetota</taxon>
        <taxon>Thermoleophilia</taxon>
        <taxon>Solirubrobacterales</taxon>
        <taxon>Capillimicrobiaceae</taxon>
        <taxon>Capillimicrobium</taxon>
    </lineage>
</organism>
<evidence type="ECO:0000313" key="3">
    <source>
        <dbReference type="Proteomes" id="UP001162834"/>
    </source>
</evidence>
<sequence>MTHSDDTTEQARERGDDRATAGVERPDQRGPRGNQDVETVDVERGVGKIERVLGW</sequence>